<evidence type="ECO:0000256" key="1">
    <source>
        <dbReference type="SAM" id="Coils"/>
    </source>
</evidence>
<accession>A0AAD7CL88</accession>
<keyword evidence="1" id="KW-0175">Coiled coil</keyword>
<dbReference type="EMBL" id="JARKIF010000001">
    <property type="protein sequence ID" value="KAJ7651126.1"/>
    <property type="molecule type" value="Genomic_DNA"/>
</dbReference>
<organism evidence="2 3">
    <name type="scientific">Roridomyces roridus</name>
    <dbReference type="NCBI Taxonomy" id="1738132"/>
    <lineage>
        <taxon>Eukaryota</taxon>
        <taxon>Fungi</taxon>
        <taxon>Dikarya</taxon>
        <taxon>Basidiomycota</taxon>
        <taxon>Agaricomycotina</taxon>
        <taxon>Agaricomycetes</taxon>
        <taxon>Agaricomycetidae</taxon>
        <taxon>Agaricales</taxon>
        <taxon>Marasmiineae</taxon>
        <taxon>Mycenaceae</taxon>
        <taxon>Roridomyces</taxon>
    </lineage>
</organism>
<protein>
    <submittedName>
        <fullName evidence="2">Uncharacterized protein</fullName>
    </submittedName>
</protein>
<evidence type="ECO:0000313" key="2">
    <source>
        <dbReference type="EMBL" id="KAJ7651126.1"/>
    </source>
</evidence>
<reference evidence="2" key="1">
    <citation type="submission" date="2023-03" db="EMBL/GenBank/DDBJ databases">
        <title>Massive genome expansion in bonnet fungi (Mycena s.s.) driven by repeated elements and novel gene families across ecological guilds.</title>
        <authorList>
            <consortium name="Lawrence Berkeley National Laboratory"/>
            <person name="Harder C.B."/>
            <person name="Miyauchi S."/>
            <person name="Viragh M."/>
            <person name="Kuo A."/>
            <person name="Thoen E."/>
            <person name="Andreopoulos B."/>
            <person name="Lu D."/>
            <person name="Skrede I."/>
            <person name="Drula E."/>
            <person name="Henrissat B."/>
            <person name="Morin E."/>
            <person name="Kohler A."/>
            <person name="Barry K."/>
            <person name="LaButti K."/>
            <person name="Morin E."/>
            <person name="Salamov A."/>
            <person name="Lipzen A."/>
            <person name="Mereny Z."/>
            <person name="Hegedus B."/>
            <person name="Baldrian P."/>
            <person name="Stursova M."/>
            <person name="Weitz H."/>
            <person name="Taylor A."/>
            <person name="Grigoriev I.V."/>
            <person name="Nagy L.G."/>
            <person name="Martin F."/>
            <person name="Kauserud H."/>
        </authorList>
    </citation>
    <scope>NUCLEOTIDE SEQUENCE</scope>
    <source>
        <strain evidence="2">9284</strain>
    </source>
</reference>
<dbReference type="AlphaFoldDB" id="A0AAD7CL88"/>
<comment type="caution">
    <text evidence="2">The sequence shown here is derived from an EMBL/GenBank/DDBJ whole genome shotgun (WGS) entry which is preliminary data.</text>
</comment>
<keyword evidence="3" id="KW-1185">Reference proteome</keyword>
<sequence>MASTSTSGASASISFHHPDILAFQRTLTGSLKLRAGLPCAKPPSEYCECNTGDVFWDVTAPYILYVRQHDAWLPWNPGASFGAQLLAEHPSLQDRYLWIGTTGPAWRFRATLHNQSPRVDTKQYHVLDEVRQVELEAILGAGTSGSSSLSLDLLSNRARYEAEARRRRENGVVVHELRTLVKRKRLSQDTTSVSAKKPRSSIVSNGVPALDEELDHLRRDNSRLEKSLQNAEKQRDELKLEYDRAQGTADELRASNSDLQTRLADTERALVRLKAWKADVTGIVDAMDIPGLRGKPE</sequence>
<proteinExistence type="predicted"/>
<dbReference type="Gene3D" id="6.10.250.3110">
    <property type="match status" value="1"/>
</dbReference>
<feature type="coiled-coil region" evidence="1">
    <location>
        <begin position="207"/>
        <end position="269"/>
    </location>
</feature>
<gene>
    <name evidence="2" type="ORF">FB45DRAFT_889745</name>
</gene>
<dbReference type="Proteomes" id="UP001221142">
    <property type="component" value="Unassembled WGS sequence"/>
</dbReference>
<evidence type="ECO:0000313" key="3">
    <source>
        <dbReference type="Proteomes" id="UP001221142"/>
    </source>
</evidence>
<name>A0AAD7CL88_9AGAR</name>